<dbReference type="AlphaFoldDB" id="A0AAW8AWI0"/>
<organism evidence="1 2">
    <name type="scientific">Porticoccus litoralis</name>
    <dbReference type="NCBI Taxonomy" id="434086"/>
    <lineage>
        <taxon>Bacteria</taxon>
        <taxon>Pseudomonadati</taxon>
        <taxon>Pseudomonadota</taxon>
        <taxon>Gammaproteobacteria</taxon>
        <taxon>Cellvibrionales</taxon>
        <taxon>Porticoccaceae</taxon>
        <taxon>Porticoccus</taxon>
    </lineage>
</organism>
<gene>
    <name evidence="1" type="ORF">Q8A57_00860</name>
</gene>
<reference evidence="1" key="2">
    <citation type="submission" date="2023-08" db="EMBL/GenBank/DDBJ databases">
        <authorList>
            <person name="Luo J."/>
        </authorList>
    </citation>
    <scope>NUCLEOTIDE SEQUENCE</scope>
    <source>
        <strain evidence="1">DSM 25064</strain>
    </source>
</reference>
<evidence type="ECO:0000313" key="1">
    <source>
        <dbReference type="EMBL" id="MDP1519516.1"/>
    </source>
</evidence>
<dbReference type="EMBL" id="JAUUUU010000001">
    <property type="protein sequence ID" value="MDP1519516.1"/>
    <property type="molecule type" value="Genomic_DNA"/>
</dbReference>
<dbReference type="RefSeq" id="WP_305169030.1">
    <property type="nucleotide sequence ID" value="NZ_JAUUUU010000001.1"/>
</dbReference>
<accession>A0AAW8AWI0</accession>
<sequence>MSETGKDFQPGQCANTRIGAIELPKGTGFMGLLVKNGLFDTVRETLVSDFVVSKQIGLLKDWLFIEGIDVVFAAGQYEDGKEVEKNGDVFHKAANQLMPKGGKSLEKVFASITIRIKQI</sequence>
<keyword evidence="2" id="KW-1185">Reference proteome</keyword>
<comment type="caution">
    <text evidence="1">The sequence shown here is derived from an EMBL/GenBank/DDBJ whole genome shotgun (WGS) entry which is preliminary data.</text>
</comment>
<evidence type="ECO:0000313" key="2">
    <source>
        <dbReference type="Proteomes" id="UP001178354"/>
    </source>
</evidence>
<dbReference type="Proteomes" id="UP001178354">
    <property type="component" value="Unassembled WGS sequence"/>
</dbReference>
<proteinExistence type="predicted"/>
<protein>
    <submittedName>
        <fullName evidence="1">Uncharacterized protein</fullName>
    </submittedName>
</protein>
<reference evidence="1" key="1">
    <citation type="journal article" date="2010" name="Int. J. Syst. Evol. Microbiol.">
        <title>Porticoccus litoralis gen. nov., sp. nov., a gammaproteobacterium isolated from the Yellow Sea.</title>
        <authorList>
            <person name="Oh H.M."/>
            <person name="Kim H."/>
            <person name="Kim K.M."/>
            <person name="Min G.S."/>
            <person name="Cho J.C."/>
        </authorList>
    </citation>
    <scope>NUCLEOTIDE SEQUENCE</scope>
    <source>
        <strain evidence="1">DSM 25064</strain>
    </source>
</reference>
<name>A0AAW8AWI0_9GAMM</name>